<dbReference type="EMBL" id="JAKGTH010000007">
    <property type="protein sequence ID" value="MCF4101333.1"/>
    <property type="molecule type" value="Genomic_DNA"/>
</dbReference>
<accession>A0ABS9EEP2</accession>
<evidence type="ECO:0000256" key="1">
    <source>
        <dbReference type="ARBA" id="ARBA00022679"/>
    </source>
</evidence>
<keyword evidence="4" id="KW-1185">Reference proteome</keyword>
<feature type="domain" description="Glycosyl transferase family 1" evidence="2">
    <location>
        <begin position="180"/>
        <end position="296"/>
    </location>
</feature>
<dbReference type="Gene3D" id="3.40.50.2000">
    <property type="entry name" value="Glycogen Phosphorylase B"/>
    <property type="match status" value="2"/>
</dbReference>
<evidence type="ECO:0000313" key="4">
    <source>
        <dbReference type="Proteomes" id="UP001179363"/>
    </source>
</evidence>
<dbReference type="Proteomes" id="UP001179363">
    <property type="component" value="Unassembled WGS sequence"/>
</dbReference>
<name>A0ABS9EEP2_9FLAO</name>
<dbReference type="InterPro" id="IPR001296">
    <property type="entry name" value="Glyco_trans_1"/>
</dbReference>
<gene>
    <name evidence="3" type="ORF">L1I30_06625</name>
</gene>
<organism evidence="3 4">
    <name type="scientific">Gillisia lutea</name>
    <dbReference type="NCBI Taxonomy" id="2909668"/>
    <lineage>
        <taxon>Bacteria</taxon>
        <taxon>Pseudomonadati</taxon>
        <taxon>Bacteroidota</taxon>
        <taxon>Flavobacteriia</taxon>
        <taxon>Flavobacteriales</taxon>
        <taxon>Flavobacteriaceae</taxon>
        <taxon>Gillisia</taxon>
    </lineage>
</organism>
<reference evidence="3" key="1">
    <citation type="submission" date="2022-01" db="EMBL/GenBank/DDBJ databases">
        <title>Gillisia lutea sp. nov., isolated from marine plastic residues from the Malvarosa beach (Valencia, Spain).</title>
        <authorList>
            <person name="Vidal-Verdu A."/>
            <person name="Molina-Menor E."/>
            <person name="Satari L."/>
            <person name="Pascual J."/>
            <person name="Pereto J."/>
            <person name="Porcar M."/>
        </authorList>
    </citation>
    <scope>NUCLEOTIDE SEQUENCE</scope>
    <source>
        <strain evidence="3">M10.2A</strain>
    </source>
</reference>
<evidence type="ECO:0000259" key="2">
    <source>
        <dbReference type="Pfam" id="PF00534"/>
    </source>
</evidence>
<dbReference type="Pfam" id="PF00534">
    <property type="entry name" value="Glycos_transf_1"/>
    <property type="match status" value="1"/>
</dbReference>
<keyword evidence="1" id="KW-0808">Transferase</keyword>
<dbReference type="PANTHER" id="PTHR46401:SF2">
    <property type="entry name" value="GLYCOSYLTRANSFERASE WBBK-RELATED"/>
    <property type="match status" value="1"/>
</dbReference>
<dbReference type="PANTHER" id="PTHR46401">
    <property type="entry name" value="GLYCOSYLTRANSFERASE WBBK-RELATED"/>
    <property type="match status" value="1"/>
</dbReference>
<sequence length="361" mass="42852">MPNEKNVLLESHNINNMFTGFGQFNYWLIKNIVQNTPEFKITVTASHKSSIKDFQEKVIFKKYHPYHRKKLFRIRKKYDLWHSMNQNISVEPYFSIPYILTIHDVIFMEENTLSKEKKDKKFQRLQGKIDRSTAIVYISEYAKQETNRYFNISDKIIQRVIYNGNPITPVPPVTPAPTTLVPKKPFLFTIGQFMQKKNFHTLIGMLSFMENHHLVIAGNYNRPYREVIEKEIEKYNLTDNVFLVGKISDEEKHFYLQNCESLVFPSLHEGFGMPPIEAMAYGKPVFLANRSSLPEIGGQFAFFWDRFEAEYMHKVYEEKMKIYNENIKVYTEKLKERAASFNWDTTAKQYLKLYSEILHRN</sequence>
<dbReference type="RefSeq" id="WP_236133480.1">
    <property type="nucleotide sequence ID" value="NZ_JAKGTH010000007.1"/>
</dbReference>
<proteinExistence type="predicted"/>
<dbReference type="CDD" id="cd03809">
    <property type="entry name" value="GT4_MtfB-like"/>
    <property type="match status" value="1"/>
</dbReference>
<evidence type="ECO:0000313" key="3">
    <source>
        <dbReference type="EMBL" id="MCF4101333.1"/>
    </source>
</evidence>
<dbReference type="SUPFAM" id="SSF53756">
    <property type="entry name" value="UDP-Glycosyltransferase/glycogen phosphorylase"/>
    <property type="match status" value="1"/>
</dbReference>
<comment type="caution">
    <text evidence="3">The sequence shown here is derived from an EMBL/GenBank/DDBJ whole genome shotgun (WGS) entry which is preliminary data.</text>
</comment>
<protein>
    <submittedName>
        <fullName evidence="3">Glycosyltransferase family 4 protein</fullName>
    </submittedName>
</protein>